<evidence type="ECO:0000313" key="3">
    <source>
        <dbReference type="Proteomes" id="UP001596368"/>
    </source>
</evidence>
<evidence type="ECO:0000256" key="1">
    <source>
        <dbReference type="SAM" id="Phobius"/>
    </source>
</evidence>
<evidence type="ECO:0000313" key="2">
    <source>
        <dbReference type="EMBL" id="MFC7138043.1"/>
    </source>
</evidence>
<feature type="transmembrane region" description="Helical" evidence="1">
    <location>
        <begin position="6"/>
        <end position="27"/>
    </location>
</feature>
<sequence>MAPTGGSFVAYVGSIVGASIVLTWLFNATRGSVVIAMLYHAANNSAHGFLTLGEGVQGVATLARATALDAKRLVLWVVVVALVLRYGPRTLATADAWTATRTGRASTAEAAD</sequence>
<comment type="caution">
    <text evidence="2">The sequence shown here is derived from an EMBL/GenBank/DDBJ whole genome shotgun (WGS) entry which is preliminary data.</text>
</comment>
<name>A0ABD5XX02_9EURY</name>
<gene>
    <name evidence="2" type="ORF">ACFQRB_19405</name>
</gene>
<reference evidence="2 3" key="1">
    <citation type="journal article" date="2019" name="Int. J. Syst. Evol. Microbiol.">
        <title>The Global Catalogue of Microorganisms (GCM) 10K type strain sequencing project: providing services to taxonomists for standard genome sequencing and annotation.</title>
        <authorList>
            <consortium name="The Broad Institute Genomics Platform"/>
            <consortium name="The Broad Institute Genome Sequencing Center for Infectious Disease"/>
            <person name="Wu L."/>
            <person name="Ma J."/>
        </authorList>
    </citation>
    <scope>NUCLEOTIDE SEQUENCE [LARGE SCALE GENOMIC DNA]</scope>
    <source>
        <strain evidence="2 3">DT92</strain>
    </source>
</reference>
<evidence type="ECO:0008006" key="4">
    <source>
        <dbReference type="Google" id="ProtNLM"/>
    </source>
</evidence>
<keyword evidence="1" id="KW-1133">Transmembrane helix</keyword>
<keyword evidence="3" id="KW-1185">Reference proteome</keyword>
<keyword evidence="1" id="KW-0812">Transmembrane</keyword>
<proteinExistence type="predicted"/>
<dbReference type="AlphaFoldDB" id="A0ABD5XX02"/>
<dbReference type="EMBL" id="JBHSZG010000008">
    <property type="protein sequence ID" value="MFC7138043.1"/>
    <property type="molecule type" value="Genomic_DNA"/>
</dbReference>
<organism evidence="2 3">
    <name type="scientific">Halobaculum litoreum</name>
    <dbReference type="NCBI Taxonomy" id="3031998"/>
    <lineage>
        <taxon>Archaea</taxon>
        <taxon>Methanobacteriati</taxon>
        <taxon>Methanobacteriota</taxon>
        <taxon>Stenosarchaea group</taxon>
        <taxon>Halobacteria</taxon>
        <taxon>Halobacteriales</taxon>
        <taxon>Haloferacaceae</taxon>
        <taxon>Halobaculum</taxon>
    </lineage>
</organism>
<protein>
    <recommendedName>
        <fullName evidence="4">CAAX protease self-immunity</fullName>
    </recommendedName>
</protein>
<accession>A0ABD5XX02</accession>
<keyword evidence="1" id="KW-0472">Membrane</keyword>
<dbReference type="Proteomes" id="UP001596368">
    <property type="component" value="Unassembled WGS sequence"/>
</dbReference>